<name>A0AAV9ZHT4_9AGAR</name>
<dbReference type="Gene3D" id="3.30.710.10">
    <property type="entry name" value="Potassium Channel Kv1.1, Chain A"/>
    <property type="match status" value="1"/>
</dbReference>
<accession>A0AAV9ZHT4</accession>
<reference evidence="1 2" key="1">
    <citation type="journal article" date="2024" name="J Genomics">
        <title>Draft genome sequencing and assembly of Favolaschia claudopus CIRM-BRFM 2984 isolated from oak limbs.</title>
        <authorList>
            <person name="Navarro D."/>
            <person name="Drula E."/>
            <person name="Chaduli D."/>
            <person name="Cazenave R."/>
            <person name="Ahrendt S."/>
            <person name="Wang J."/>
            <person name="Lipzen A."/>
            <person name="Daum C."/>
            <person name="Barry K."/>
            <person name="Grigoriev I.V."/>
            <person name="Favel A."/>
            <person name="Rosso M.N."/>
            <person name="Martin F."/>
        </authorList>
    </citation>
    <scope>NUCLEOTIDE SEQUENCE [LARGE SCALE GENOMIC DNA]</scope>
    <source>
        <strain evidence="1 2">CIRM-BRFM 2984</strain>
    </source>
</reference>
<organism evidence="1 2">
    <name type="scientific">Favolaschia claudopus</name>
    <dbReference type="NCBI Taxonomy" id="2862362"/>
    <lineage>
        <taxon>Eukaryota</taxon>
        <taxon>Fungi</taxon>
        <taxon>Dikarya</taxon>
        <taxon>Basidiomycota</taxon>
        <taxon>Agaricomycotina</taxon>
        <taxon>Agaricomycetes</taxon>
        <taxon>Agaricomycetidae</taxon>
        <taxon>Agaricales</taxon>
        <taxon>Marasmiineae</taxon>
        <taxon>Mycenaceae</taxon>
        <taxon>Favolaschia</taxon>
    </lineage>
</organism>
<protein>
    <recommendedName>
        <fullName evidence="3">BTB domain-containing protein</fullName>
    </recommendedName>
</protein>
<dbReference type="AlphaFoldDB" id="A0AAV9ZHT4"/>
<proteinExistence type="predicted"/>
<dbReference type="InterPro" id="IPR011333">
    <property type="entry name" value="SKP1/BTB/POZ_sf"/>
</dbReference>
<comment type="caution">
    <text evidence="1">The sequence shown here is derived from an EMBL/GenBank/DDBJ whole genome shotgun (WGS) entry which is preliminary data.</text>
</comment>
<gene>
    <name evidence="1" type="ORF">R3P38DRAFT_3233268</name>
</gene>
<keyword evidence="2" id="KW-1185">Reference proteome</keyword>
<sequence>MSTDNDKMALDNYNRQGVVKNIGQFQRHSTFWYSDGSIVHDKTIYNVHITMVQKLSEIFNSLITIPDGKEKNDPTREGTEAYPLFLPGTTVSEFDDLLQWIYRAEWQALGNDDIERERICTHLMKLAHKWEIPVATDYAVKVLDGIPLPPSRRIQLGGRFSINKWINSGVADIFTSRVTQLQEVDVQAMGWPVYMILVKAQEKIDDEARRTAFVPPAMSNDPSWQCSNHSACLRTWPKIWFDKIGRQILHPDRPLMLRHILPTVLGDPSILKHANLHERCREDMVTVICKTRFADETIVPLCATKVVEYFEKM</sequence>
<dbReference type="Proteomes" id="UP001362999">
    <property type="component" value="Unassembled WGS sequence"/>
</dbReference>
<evidence type="ECO:0000313" key="1">
    <source>
        <dbReference type="EMBL" id="KAK6983898.1"/>
    </source>
</evidence>
<evidence type="ECO:0000313" key="2">
    <source>
        <dbReference type="Proteomes" id="UP001362999"/>
    </source>
</evidence>
<evidence type="ECO:0008006" key="3">
    <source>
        <dbReference type="Google" id="ProtNLM"/>
    </source>
</evidence>
<dbReference type="EMBL" id="JAWWNJ010000145">
    <property type="protein sequence ID" value="KAK6983898.1"/>
    <property type="molecule type" value="Genomic_DNA"/>
</dbReference>